<dbReference type="GO" id="GO:0003755">
    <property type="term" value="F:peptidyl-prolyl cis-trans isomerase activity"/>
    <property type="evidence" value="ECO:0007669"/>
    <property type="project" value="UniProtKB-EC"/>
</dbReference>
<dbReference type="InterPro" id="IPR008881">
    <property type="entry name" value="Trigger_fac_ribosome-bd_bac"/>
</dbReference>
<dbReference type="PROSITE" id="PS50059">
    <property type="entry name" value="FKBP_PPIASE"/>
    <property type="match status" value="1"/>
</dbReference>
<evidence type="ECO:0000259" key="14">
    <source>
        <dbReference type="PROSITE" id="PS50059"/>
    </source>
</evidence>
<dbReference type="Pfam" id="PF05698">
    <property type="entry name" value="Trigger_C"/>
    <property type="match status" value="1"/>
</dbReference>
<evidence type="ECO:0000256" key="5">
    <source>
        <dbReference type="ARBA" id="ARBA00022490"/>
    </source>
</evidence>
<keyword evidence="10 12" id="KW-0132">Cell division</keyword>
<evidence type="ECO:0000256" key="9">
    <source>
        <dbReference type="ARBA" id="ARBA00029986"/>
    </source>
</evidence>
<evidence type="ECO:0000256" key="11">
    <source>
        <dbReference type="PROSITE-ProRule" id="PRU00277"/>
    </source>
</evidence>
<protein>
    <recommendedName>
        <fullName evidence="4 10">Trigger factor</fullName>
        <shortName evidence="10">TF</shortName>
        <ecNumber evidence="3 10">5.2.1.8</ecNumber>
    </recommendedName>
    <alternativeName>
        <fullName evidence="9 10">PPIase</fullName>
    </alternativeName>
</protein>
<gene>
    <name evidence="10 15" type="primary">tig</name>
    <name evidence="15" type="ORF">V3I05_08835</name>
</gene>
<dbReference type="SUPFAM" id="SSF54534">
    <property type="entry name" value="FKBP-like"/>
    <property type="match status" value="1"/>
</dbReference>
<evidence type="ECO:0000256" key="10">
    <source>
        <dbReference type="HAMAP-Rule" id="MF_00303"/>
    </source>
</evidence>
<evidence type="ECO:0000313" key="15">
    <source>
        <dbReference type="EMBL" id="XAM17782.1"/>
    </source>
</evidence>
<keyword evidence="7 10" id="KW-0143">Chaperone</keyword>
<keyword evidence="8 10" id="KW-0413">Isomerase</keyword>
<dbReference type="EMBL" id="CP145316">
    <property type="protein sequence ID" value="XAM17782.1"/>
    <property type="molecule type" value="Genomic_DNA"/>
</dbReference>
<comment type="function">
    <text evidence="10">Involved in protein export. Acts as a chaperone by maintaining the newly synthesized protein in an open conformation. Functions as a peptidyl-prolyl cis-trans isomerase.</text>
</comment>
<dbReference type="Proteomes" id="UP001434737">
    <property type="component" value="Chromosome"/>
</dbReference>
<dbReference type="InterPro" id="IPR027304">
    <property type="entry name" value="Trigger_fact/SurA_dom_sf"/>
</dbReference>
<dbReference type="EC" id="5.2.1.8" evidence="3 10"/>
<evidence type="ECO:0000256" key="7">
    <source>
        <dbReference type="ARBA" id="ARBA00023186"/>
    </source>
</evidence>
<evidence type="ECO:0000256" key="13">
    <source>
        <dbReference type="SAM" id="MobiDB-lite"/>
    </source>
</evidence>
<dbReference type="Pfam" id="PF00254">
    <property type="entry name" value="FKBP_C"/>
    <property type="match status" value="1"/>
</dbReference>
<keyword evidence="10 12" id="KW-0131">Cell cycle</keyword>
<evidence type="ECO:0000256" key="1">
    <source>
        <dbReference type="ARBA" id="ARBA00000971"/>
    </source>
</evidence>
<organism evidence="15 16">
    <name type="scientific">Helicobacter mastomyrinus</name>
    <dbReference type="NCBI Taxonomy" id="287948"/>
    <lineage>
        <taxon>Bacteria</taxon>
        <taxon>Pseudomonadati</taxon>
        <taxon>Campylobacterota</taxon>
        <taxon>Epsilonproteobacteria</taxon>
        <taxon>Campylobacterales</taxon>
        <taxon>Helicobacteraceae</taxon>
        <taxon>Helicobacter</taxon>
    </lineage>
</organism>
<dbReference type="SUPFAM" id="SSF102735">
    <property type="entry name" value="Trigger factor ribosome-binding domain"/>
    <property type="match status" value="1"/>
</dbReference>
<dbReference type="NCBIfam" id="TIGR00115">
    <property type="entry name" value="tig"/>
    <property type="match status" value="1"/>
</dbReference>
<dbReference type="InterPro" id="IPR046357">
    <property type="entry name" value="PPIase_dom_sf"/>
</dbReference>
<dbReference type="Pfam" id="PF05697">
    <property type="entry name" value="Trigger_N"/>
    <property type="match status" value="1"/>
</dbReference>
<evidence type="ECO:0000256" key="12">
    <source>
        <dbReference type="RuleBase" id="RU003914"/>
    </source>
</evidence>
<feature type="region of interest" description="Disordered" evidence="13">
    <location>
        <begin position="431"/>
        <end position="457"/>
    </location>
</feature>
<dbReference type="InterPro" id="IPR005215">
    <property type="entry name" value="Trig_fac"/>
</dbReference>
<dbReference type="InterPro" id="IPR037041">
    <property type="entry name" value="Trigger_fac_C_sf"/>
</dbReference>
<comment type="similarity">
    <text evidence="2 10 12">Belongs to the FKBP-type PPIase family. Tig subfamily.</text>
</comment>
<evidence type="ECO:0000256" key="3">
    <source>
        <dbReference type="ARBA" id="ARBA00013194"/>
    </source>
</evidence>
<evidence type="ECO:0000256" key="6">
    <source>
        <dbReference type="ARBA" id="ARBA00023110"/>
    </source>
</evidence>
<keyword evidence="5 10" id="KW-0963">Cytoplasm</keyword>
<evidence type="ECO:0000256" key="8">
    <source>
        <dbReference type="ARBA" id="ARBA00023235"/>
    </source>
</evidence>
<dbReference type="Gene3D" id="3.10.50.40">
    <property type="match status" value="1"/>
</dbReference>
<evidence type="ECO:0000313" key="16">
    <source>
        <dbReference type="Proteomes" id="UP001434737"/>
    </source>
</evidence>
<reference evidence="15 16" key="1">
    <citation type="submission" date="2024-02" db="EMBL/GenBank/DDBJ databases">
        <title>Genome and pathogenicity analysis of Helicobacter mastomyrinus isolated from mice.</title>
        <authorList>
            <person name="Zhu L."/>
        </authorList>
    </citation>
    <scope>NUCLEOTIDE SEQUENCE [LARGE SCALE GENOMIC DNA]</scope>
    <source>
        <strain evidence="15 16">Hm-17</strain>
    </source>
</reference>
<comment type="domain">
    <text evidence="10">Consists of 3 domains; the N-terminus binds the ribosome, the middle domain has PPIase activity, while the C-terminus has intrinsic chaperone activity on its own.</text>
</comment>
<sequence>MNFTTKRTNNANAIVDGKIALKVLETKMEGVVKKIAKSVKIDGFRKGKVPAKVIKTRYKEQVEQDAQQAAIQDILESALKELGIAPNALIGNPIISKFDKGESDIELEIKLSIMPTFELDKVEEYVPEVKLKVITKAQIDERLEEIAKNRAPLSEIVEDRALQKDDTANIDFEGFIDGKAFDGGKGENFNLVIGSNQFIPGFEDALIGMKKGEKRTIQVTFPAEYQAAHLAGKEASFEVSLHKILQKDKVKIDEDFAKSIAGEEATLETLKSDIKAQLEMEQKNELYNKELKEQLIGALLKNISFDLPELIVEQEMDILFRNTLSKFAPESFEKLKNNEEEAKRQRELQRDEAQKSVQITFIMDALAKKYNIIIDDNEVLQTIYYEAMMMGQDPRAVLEHYQKNNLVPAIKMTMIEDRVLQYLLDQKFESGKNNAKKADSASTTESHSKSKTAKKDS</sequence>
<accession>A0ABZ3F3N4</accession>
<keyword evidence="16" id="KW-1185">Reference proteome</keyword>
<dbReference type="HAMAP" id="MF_00303">
    <property type="entry name" value="Trigger_factor_Tig"/>
    <property type="match status" value="1"/>
</dbReference>
<name>A0ABZ3F3N4_9HELI</name>
<dbReference type="Gene3D" id="1.10.3120.10">
    <property type="entry name" value="Trigger factor, C-terminal domain"/>
    <property type="match status" value="1"/>
</dbReference>
<dbReference type="SUPFAM" id="SSF109998">
    <property type="entry name" value="Triger factor/SurA peptide-binding domain-like"/>
    <property type="match status" value="1"/>
</dbReference>
<dbReference type="PIRSF" id="PIRSF003095">
    <property type="entry name" value="Trigger_factor"/>
    <property type="match status" value="1"/>
</dbReference>
<dbReference type="RefSeq" id="WP_300448964.1">
    <property type="nucleotide sequence ID" value="NZ_CP145316.1"/>
</dbReference>
<keyword evidence="6 10" id="KW-0697">Rotamase</keyword>
<evidence type="ECO:0000256" key="2">
    <source>
        <dbReference type="ARBA" id="ARBA00005464"/>
    </source>
</evidence>
<dbReference type="InterPro" id="IPR008880">
    <property type="entry name" value="Trigger_fac_C"/>
</dbReference>
<dbReference type="InterPro" id="IPR036611">
    <property type="entry name" value="Trigger_fac_ribosome-bd_sf"/>
</dbReference>
<dbReference type="Gene3D" id="3.30.70.1050">
    <property type="entry name" value="Trigger factor ribosome-binding domain"/>
    <property type="match status" value="1"/>
</dbReference>
<proteinExistence type="inferred from homology"/>
<feature type="domain" description="PPIase FKBP-type" evidence="14">
    <location>
        <begin position="165"/>
        <end position="225"/>
    </location>
</feature>
<dbReference type="InterPro" id="IPR001179">
    <property type="entry name" value="PPIase_FKBP_dom"/>
</dbReference>
<evidence type="ECO:0000256" key="4">
    <source>
        <dbReference type="ARBA" id="ARBA00016902"/>
    </source>
</evidence>
<comment type="subcellular location">
    <subcellularLocation>
        <location evidence="10">Cytoplasm</location>
    </subcellularLocation>
    <text evidence="10">About half TF is bound to the ribosome near the polypeptide exit tunnel while the other half is free in the cytoplasm.</text>
</comment>
<comment type="catalytic activity">
    <reaction evidence="1 10 11">
        <text>[protein]-peptidylproline (omega=180) = [protein]-peptidylproline (omega=0)</text>
        <dbReference type="Rhea" id="RHEA:16237"/>
        <dbReference type="Rhea" id="RHEA-COMP:10747"/>
        <dbReference type="Rhea" id="RHEA-COMP:10748"/>
        <dbReference type="ChEBI" id="CHEBI:83833"/>
        <dbReference type="ChEBI" id="CHEBI:83834"/>
        <dbReference type="EC" id="5.2.1.8"/>
    </reaction>
</comment>